<dbReference type="SUPFAM" id="SSF88946">
    <property type="entry name" value="Sigma2 domain of RNA polymerase sigma factors"/>
    <property type="match status" value="1"/>
</dbReference>
<keyword evidence="8" id="KW-1185">Reference proteome</keyword>
<dbReference type="GO" id="GO:0006352">
    <property type="term" value="P:DNA-templated transcription initiation"/>
    <property type="evidence" value="ECO:0007669"/>
    <property type="project" value="InterPro"/>
</dbReference>
<dbReference type="InterPro" id="IPR014284">
    <property type="entry name" value="RNA_pol_sigma-70_dom"/>
</dbReference>
<reference evidence="7 8" key="1">
    <citation type="submission" date="2018-06" db="EMBL/GenBank/DDBJ databases">
        <title>Genomic Encyclopedia of Archaeal and Bacterial Type Strains, Phase II (KMG-II): from individual species to whole genera.</title>
        <authorList>
            <person name="Goeker M."/>
        </authorList>
    </citation>
    <scope>NUCLEOTIDE SEQUENCE [LARGE SCALE GENOMIC DNA]</scope>
    <source>
        <strain evidence="7 8">DSM 27372</strain>
    </source>
</reference>
<dbReference type="InterPro" id="IPR014327">
    <property type="entry name" value="RNA_pol_sigma70_bacteroid"/>
</dbReference>
<dbReference type="EMBL" id="QKLU01000003">
    <property type="protein sequence ID" value="PYF75069.1"/>
    <property type="molecule type" value="Genomic_DNA"/>
</dbReference>
<feature type="domain" description="RNA polymerase sigma-70 region 2" evidence="5">
    <location>
        <begin position="27"/>
        <end position="90"/>
    </location>
</feature>
<dbReference type="NCBIfam" id="TIGR02985">
    <property type="entry name" value="Sig70_bacteroi1"/>
    <property type="match status" value="1"/>
</dbReference>
<dbReference type="PANTHER" id="PTHR43133">
    <property type="entry name" value="RNA POLYMERASE ECF-TYPE SIGMA FACTO"/>
    <property type="match status" value="1"/>
</dbReference>
<evidence type="ECO:0000313" key="8">
    <source>
        <dbReference type="Proteomes" id="UP000248198"/>
    </source>
</evidence>
<organism evidence="7 8">
    <name type="scientific">Pedobacter nutrimenti</name>
    <dbReference type="NCBI Taxonomy" id="1241337"/>
    <lineage>
        <taxon>Bacteria</taxon>
        <taxon>Pseudomonadati</taxon>
        <taxon>Bacteroidota</taxon>
        <taxon>Sphingobacteriia</taxon>
        <taxon>Sphingobacteriales</taxon>
        <taxon>Sphingobacteriaceae</taxon>
        <taxon>Pedobacter</taxon>
    </lineage>
</organism>
<accession>A0A318UTV6</accession>
<evidence type="ECO:0000256" key="4">
    <source>
        <dbReference type="ARBA" id="ARBA00023163"/>
    </source>
</evidence>
<evidence type="ECO:0000256" key="3">
    <source>
        <dbReference type="ARBA" id="ARBA00023082"/>
    </source>
</evidence>
<dbReference type="InterPro" id="IPR013249">
    <property type="entry name" value="RNA_pol_sigma70_r4_t2"/>
</dbReference>
<dbReference type="Proteomes" id="UP000248198">
    <property type="component" value="Unassembled WGS sequence"/>
</dbReference>
<dbReference type="SUPFAM" id="SSF88659">
    <property type="entry name" value="Sigma3 and sigma4 domains of RNA polymerase sigma factors"/>
    <property type="match status" value="1"/>
</dbReference>
<dbReference type="Gene3D" id="1.10.10.10">
    <property type="entry name" value="Winged helix-like DNA-binding domain superfamily/Winged helix DNA-binding domain"/>
    <property type="match status" value="1"/>
</dbReference>
<dbReference type="Pfam" id="PF08281">
    <property type="entry name" value="Sigma70_r4_2"/>
    <property type="match status" value="1"/>
</dbReference>
<keyword evidence="2" id="KW-0805">Transcription regulation</keyword>
<dbReference type="InterPro" id="IPR013324">
    <property type="entry name" value="RNA_pol_sigma_r3/r4-like"/>
</dbReference>
<dbReference type="InterPro" id="IPR039425">
    <property type="entry name" value="RNA_pol_sigma-70-like"/>
</dbReference>
<dbReference type="InterPro" id="IPR013325">
    <property type="entry name" value="RNA_pol_sigma_r2"/>
</dbReference>
<dbReference type="PANTHER" id="PTHR43133:SF46">
    <property type="entry name" value="RNA POLYMERASE SIGMA-70 FACTOR ECF SUBFAMILY"/>
    <property type="match status" value="1"/>
</dbReference>
<comment type="similarity">
    <text evidence="1">Belongs to the sigma-70 factor family. ECF subfamily.</text>
</comment>
<proteinExistence type="inferred from homology"/>
<dbReference type="OrthoDB" id="1342792at2"/>
<evidence type="ECO:0000259" key="6">
    <source>
        <dbReference type="Pfam" id="PF08281"/>
    </source>
</evidence>
<dbReference type="GO" id="GO:0016987">
    <property type="term" value="F:sigma factor activity"/>
    <property type="evidence" value="ECO:0007669"/>
    <property type="project" value="UniProtKB-KW"/>
</dbReference>
<keyword evidence="4" id="KW-0804">Transcription</keyword>
<dbReference type="InterPro" id="IPR036388">
    <property type="entry name" value="WH-like_DNA-bd_sf"/>
</dbReference>
<sequence>MVVNAGFAETELISLLKGGDEQAYMQIYDHYAPPLLNYAASRLADLQDAEDLVHDVFLKLWTSRVQVKEIKPYLYALMRNRIIDFVRRNATRTVYSNMLQALASEPEYNMEQELHAKELEKMVEHALGQLPDRMREIYLLNHKEQLGISQISSLLKISEQTVKNQLSMARKQLRQAAKDASLLVILYLLY</sequence>
<evidence type="ECO:0000256" key="1">
    <source>
        <dbReference type="ARBA" id="ARBA00010641"/>
    </source>
</evidence>
<dbReference type="Pfam" id="PF04542">
    <property type="entry name" value="Sigma70_r2"/>
    <property type="match status" value="1"/>
</dbReference>
<keyword evidence="3" id="KW-0731">Sigma factor</keyword>
<evidence type="ECO:0000259" key="5">
    <source>
        <dbReference type="Pfam" id="PF04542"/>
    </source>
</evidence>
<evidence type="ECO:0000313" key="7">
    <source>
        <dbReference type="EMBL" id="PYF75069.1"/>
    </source>
</evidence>
<name>A0A318UTV6_9SPHI</name>
<dbReference type="GO" id="GO:0003677">
    <property type="term" value="F:DNA binding"/>
    <property type="evidence" value="ECO:0007669"/>
    <property type="project" value="InterPro"/>
</dbReference>
<feature type="domain" description="RNA polymerase sigma factor 70 region 4 type 2" evidence="6">
    <location>
        <begin position="122"/>
        <end position="173"/>
    </location>
</feature>
<dbReference type="RefSeq" id="WP_110830078.1">
    <property type="nucleotide sequence ID" value="NZ_QKLU01000003.1"/>
</dbReference>
<evidence type="ECO:0000256" key="2">
    <source>
        <dbReference type="ARBA" id="ARBA00023015"/>
    </source>
</evidence>
<comment type="caution">
    <text evidence="7">The sequence shown here is derived from an EMBL/GenBank/DDBJ whole genome shotgun (WGS) entry which is preliminary data.</text>
</comment>
<dbReference type="InterPro" id="IPR007627">
    <property type="entry name" value="RNA_pol_sigma70_r2"/>
</dbReference>
<protein>
    <submittedName>
        <fullName evidence="7">RNA polymerase sigma-70 factor (ECF subfamily)</fullName>
    </submittedName>
</protein>
<dbReference type="NCBIfam" id="TIGR02937">
    <property type="entry name" value="sigma70-ECF"/>
    <property type="match status" value="1"/>
</dbReference>
<gene>
    <name evidence="7" type="ORF">B0O44_103516</name>
</gene>
<dbReference type="CDD" id="cd06171">
    <property type="entry name" value="Sigma70_r4"/>
    <property type="match status" value="1"/>
</dbReference>
<dbReference type="Gene3D" id="1.10.1740.10">
    <property type="match status" value="1"/>
</dbReference>
<dbReference type="AlphaFoldDB" id="A0A318UTV6"/>